<dbReference type="RefSeq" id="WP_243924570.1">
    <property type="nucleotide sequence ID" value="NZ_JALHLG010000076.1"/>
</dbReference>
<dbReference type="Proteomes" id="UP001202281">
    <property type="component" value="Unassembled WGS sequence"/>
</dbReference>
<evidence type="ECO:0000313" key="2">
    <source>
        <dbReference type="Proteomes" id="UP001202281"/>
    </source>
</evidence>
<name>A0ABT0BVY8_9SPHN</name>
<accession>A0ABT0BVY8</accession>
<feature type="non-terminal residue" evidence="1">
    <location>
        <position position="1"/>
    </location>
</feature>
<comment type="caution">
    <text evidence="1">The sequence shown here is derived from an EMBL/GenBank/DDBJ whole genome shotgun (WGS) entry which is preliminary data.</text>
</comment>
<protein>
    <submittedName>
        <fullName evidence="1">Uncharacterized protein</fullName>
    </submittedName>
</protein>
<gene>
    <name evidence="1" type="ORF">MTR66_20740</name>
</gene>
<evidence type="ECO:0000313" key="1">
    <source>
        <dbReference type="EMBL" id="MCJ2189221.1"/>
    </source>
</evidence>
<dbReference type="EMBL" id="JALHLG010000076">
    <property type="protein sequence ID" value="MCJ2189221.1"/>
    <property type="molecule type" value="Genomic_DNA"/>
</dbReference>
<proteinExistence type="predicted"/>
<sequence length="189" mass="20805">TGLRSPRSPEYIAGLNQYCRGIALSREQMPEAAAVWNEKYFKKVGDLFAEGGIYVVRGKLAEILSRFDLGEGGLVPFPVYKADLETPYPGEFFLLNFGARKNTLVPEASPNVAKFAVDHRTGQQIWKVQEWGEGQVALSPAALDGPDLWVEEVLDNKIFMSDALAQALIAAKLDKDWCLTPCTIVEGGQ</sequence>
<reference evidence="1 2" key="1">
    <citation type="submission" date="2022-04" db="EMBL/GenBank/DDBJ databases">
        <title>Identification of a novel bacterium isolated from mangrove sediments.</title>
        <authorList>
            <person name="Pan X."/>
        </authorList>
    </citation>
    <scope>NUCLEOTIDE SEQUENCE [LARGE SCALE GENOMIC DNA]</scope>
    <source>
        <strain evidence="1 2">B2638</strain>
    </source>
</reference>
<keyword evidence="2" id="KW-1185">Reference proteome</keyword>
<organism evidence="1 2">
    <name type="scientific">Novosphingobium beihaiensis</name>
    <dbReference type="NCBI Taxonomy" id="2930389"/>
    <lineage>
        <taxon>Bacteria</taxon>
        <taxon>Pseudomonadati</taxon>
        <taxon>Pseudomonadota</taxon>
        <taxon>Alphaproteobacteria</taxon>
        <taxon>Sphingomonadales</taxon>
        <taxon>Sphingomonadaceae</taxon>
        <taxon>Novosphingobium</taxon>
    </lineage>
</organism>